<evidence type="ECO:0000256" key="1">
    <source>
        <dbReference type="SAM" id="Phobius"/>
    </source>
</evidence>
<evidence type="ECO:0000313" key="3">
    <source>
        <dbReference type="Proteomes" id="UP000095751"/>
    </source>
</evidence>
<dbReference type="Proteomes" id="UP000095751">
    <property type="component" value="Unassembled WGS sequence"/>
</dbReference>
<dbReference type="KEGG" id="fcy:FRACYDRAFT_249658"/>
<proteinExistence type="predicted"/>
<name>A0A1E7ET61_9STRA</name>
<reference evidence="2 3" key="1">
    <citation type="submission" date="2016-09" db="EMBL/GenBank/DDBJ databases">
        <title>Extensive genetic diversity and differential bi-allelic expression allows diatom success in the polar Southern Ocean.</title>
        <authorList>
            <consortium name="DOE Joint Genome Institute"/>
            <person name="Mock T."/>
            <person name="Otillar R.P."/>
            <person name="Strauss J."/>
            <person name="Dupont C."/>
            <person name="Frickenhaus S."/>
            <person name="Maumus F."/>
            <person name="Mcmullan M."/>
            <person name="Sanges R."/>
            <person name="Schmutz J."/>
            <person name="Toseland A."/>
            <person name="Valas R."/>
            <person name="Veluchamy A."/>
            <person name="Ward B.J."/>
            <person name="Allen A."/>
            <person name="Barry K."/>
            <person name="Falciatore A."/>
            <person name="Ferrante M."/>
            <person name="Fortunato A.E."/>
            <person name="Gloeckner G."/>
            <person name="Gruber A."/>
            <person name="Hipkin R."/>
            <person name="Janech M."/>
            <person name="Kroth P."/>
            <person name="Leese F."/>
            <person name="Lindquist E."/>
            <person name="Lyon B.R."/>
            <person name="Martin J."/>
            <person name="Mayer C."/>
            <person name="Parker M."/>
            <person name="Quesneville H."/>
            <person name="Raymond J."/>
            <person name="Uhlig C."/>
            <person name="Valentin K.U."/>
            <person name="Worden A.Z."/>
            <person name="Armbrust E.V."/>
            <person name="Bowler C."/>
            <person name="Green B."/>
            <person name="Moulton V."/>
            <person name="Van Oosterhout C."/>
            <person name="Grigoriev I."/>
        </authorList>
    </citation>
    <scope>NUCLEOTIDE SEQUENCE [LARGE SCALE GENOMIC DNA]</scope>
    <source>
        <strain evidence="2 3">CCMP1102</strain>
    </source>
</reference>
<dbReference type="OrthoDB" id="44269at2759"/>
<dbReference type="AlphaFoldDB" id="A0A1E7ET61"/>
<evidence type="ECO:0000313" key="2">
    <source>
        <dbReference type="EMBL" id="OEU08753.1"/>
    </source>
</evidence>
<dbReference type="Pfam" id="PF11316">
    <property type="entry name" value="Rhamno_transf"/>
    <property type="match status" value="1"/>
</dbReference>
<keyword evidence="1" id="KW-1133">Transmembrane helix</keyword>
<keyword evidence="1" id="KW-0472">Membrane</keyword>
<dbReference type="EMBL" id="KV784379">
    <property type="protein sequence ID" value="OEU08753.1"/>
    <property type="molecule type" value="Genomic_DNA"/>
</dbReference>
<sequence>MPNNPYRYRRSRKFLNGCLVVIVSFVFVGTNMFLTTWLTPFQISEQRSLRSVDSMIMGIDNANDDGNDNGLLHVVTTRFMQDQPKLHALGKARLSLFEAFCLPTMINQEADNFLWFVMTDPELDHNILLRLQTLLESRPNFYLIRSNDKLDADDGLHKNALSQIQKISRALPVDTRGWQIICSNIHYEWRNDQITTIHYTNRTEEIESSGQLRVVRESICVTPGYTLVKHRVVPSIEFPAWPRLGHNLVAREWPECMIEDKSIISIDEENNKQGNATHNCWIKMGYYPSALRSRTITSAGMSRIDTYPGDEEKYENRTKVFWGFLRRDFDVEPESARLTSQYIKNNLESIVQDNLKGQCSIRLEESFTTFRSLCFGNLTCSSDR</sequence>
<feature type="transmembrane region" description="Helical" evidence="1">
    <location>
        <begin position="14"/>
        <end position="38"/>
    </location>
</feature>
<accession>A0A1E7ET61</accession>
<gene>
    <name evidence="2" type="ORF">FRACYDRAFT_249658</name>
</gene>
<keyword evidence="3" id="KW-1185">Reference proteome</keyword>
<dbReference type="InterPro" id="IPR021466">
    <property type="entry name" value="Put_rhamnosyl_transferase"/>
</dbReference>
<dbReference type="InParanoid" id="A0A1E7ET61"/>
<protein>
    <submittedName>
        <fullName evidence="2">Uncharacterized protein</fullName>
    </submittedName>
</protein>
<keyword evidence="1" id="KW-0812">Transmembrane</keyword>
<organism evidence="2 3">
    <name type="scientific">Fragilariopsis cylindrus CCMP1102</name>
    <dbReference type="NCBI Taxonomy" id="635003"/>
    <lineage>
        <taxon>Eukaryota</taxon>
        <taxon>Sar</taxon>
        <taxon>Stramenopiles</taxon>
        <taxon>Ochrophyta</taxon>
        <taxon>Bacillariophyta</taxon>
        <taxon>Bacillariophyceae</taxon>
        <taxon>Bacillariophycidae</taxon>
        <taxon>Bacillariales</taxon>
        <taxon>Bacillariaceae</taxon>
        <taxon>Fragilariopsis</taxon>
    </lineage>
</organism>